<dbReference type="Pfam" id="PF00924">
    <property type="entry name" value="MS_channel_2nd"/>
    <property type="match status" value="1"/>
</dbReference>
<dbReference type="FunFam" id="1.10.287.1260:FF:000005">
    <property type="entry name" value="Mechanosensitive ion channel family protein"/>
    <property type="match status" value="1"/>
</dbReference>
<dbReference type="InterPro" id="IPR049278">
    <property type="entry name" value="MS_channel_C"/>
</dbReference>
<dbReference type="InterPro" id="IPR049142">
    <property type="entry name" value="MS_channel_1st"/>
</dbReference>
<evidence type="ECO:0000313" key="12">
    <source>
        <dbReference type="Proteomes" id="UP000321617"/>
    </source>
</evidence>
<dbReference type="InterPro" id="IPR023408">
    <property type="entry name" value="MscS_beta-dom_sf"/>
</dbReference>
<dbReference type="Gene3D" id="1.10.287.1260">
    <property type="match status" value="1"/>
</dbReference>
<organism evidence="11 12">
    <name type="scientific">Stackebrandtia albiflava</name>
    <dbReference type="NCBI Taxonomy" id="406432"/>
    <lineage>
        <taxon>Bacteria</taxon>
        <taxon>Bacillati</taxon>
        <taxon>Actinomycetota</taxon>
        <taxon>Actinomycetes</taxon>
        <taxon>Glycomycetales</taxon>
        <taxon>Glycomycetaceae</taxon>
        <taxon>Stackebrandtia</taxon>
    </lineage>
</organism>
<dbReference type="PANTHER" id="PTHR30460:SF0">
    <property type="entry name" value="MODERATE CONDUCTANCE MECHANOSENSITIVE CHANNEL YBIO"/>
    <property type="match status" value="1"/>
</dbReference>
<dbReference type="InterPro" id="IPR010920">
    <property type="entry name" value="LSM_dom_sf"/>
</dbReference>
<reference evidence="11 12" key="1">
    <citation type="journal article" date="2013" name="Stand. Genomic Sci.">
        <title>Genomic Encyclopedia of Type Strains, Phase I: The one thousand microbial genomes (KMG-I) project.</title>
        <authorList>
            <person name="Kyrpides N.C."/>
            <person name="Woyke T."/>
            <person name="Eisen J.A."/>
            <person name="Garrity G."/>
            <person name="Lilburn T.G."/>
            <person name="Beck B.J."/>
            <person name="Whitman W.B."/>
            <person name="Hugenholtz P."/>
            <person name="Klenk H.P."/>
        </authorList>
    </citation>
    <scope>NUCLEOTIDE SEQUENCE [LARGE SCALE GENOMIC DNA]</scope>
    <source>
        <strain evidence="11 12">DSM 45044</strain>
    </source>
</reference>
<evidence type="ECO:0000256" key="2">
    <source>
        <dbReference type="ARBA" id="ARBA00008017"/>
    </source>
</evidence>
<protein>
    <submittedName>
        <fullName evidence="11">Small conductance mechanosensitive channel</fullName>
    </submittedName>
</protein>
<comment type="similarity">
    <text evidence="2">Belongs to the MscS (TC 1.A.23) family.</text>
</comment>
<evidence type="ECO:0000313" key="11">
    <source>
        <dbReference type="EMBL" id="TWJ14929.1"/>
    </source>
</evidence>
<keyword evidence="4 7" id="KW-0812">Transmembrane</keyword>
<dbReference type="Gene3D" id="2.30.30.60">
    <property type="match status" value="1"/>
</dbReference>
<dbReference type="GO" id="GO:0005886">
    <property type="term" value="C:plasma membrane"/>
    <property type="evidence" value="ECO:0007669"/>
    <property type="project" value="UniProtKB-SubCell"/>
</dbReference>
<dbReference type="InterPro" id="IPR045276">
    <property type="entry name" value="YbiO_bact"/>
</dbReference>
<dbReference type="AlphaFoldDB" id="A0A562VAL8"/>
<dbReference type="Proteomes" id="UP000321617">
    <property type="component" value="Unassembled WGS sequence"/>
</dbReference>
<keyword evidence="12" id="KW-1185">Reference proteome</keyword>
<comment type="subcellular location">
    <subcellularLocation>
        <location evidence="1">Cell membrane</location>
        <topology evidence="1">Multi-pass membrane protein</topology>
    </subcellularLocation>
</comment>
<feature type="transmembrane region" description="Helical" evidence="7">
    <location>
        <begin position="113"/>
        <end position="133"/>
    </location>
</feature>
<dbReference type="PANTHER" id="PTHR30460">
    <property type="entry name" value="MODERATE CONDUCTANCE MECHANOSENSITIVE CHANNEL YBIO"/>
    <property type="match status" value="1"/>
</dbReference>
<evidence type="ECO:0000259" key="9">
    <source>
        <dbReference type="Pfam" id="PF21082"/>
    </source>
</evidence>
<dbReference type="FunFam" id="2.30.30.60:FF:000001">
    <property type="entry name" value="MscS Mechanosensitive ion channel"/>
    <property type="match status" value="1"/>
</dbReference>
<dbReference type="GO" id="GO:0008381">
    <property type="term" value="F:mechanosensitive monoatomic ion channel activity"/>
    <property type="evidence" value="ECO:0007669"/>
    <property type="project" value="InterPro"/>
</dbReference>
<dbReference type="InterPro" id="IPR011014">
    <property type="entry name" value="MscS_channel_TM-2"/>
</dbReference>
<proteinExistence type="inferred from homology"/>
<keyword evidence="6 7" id="KW-0472">Membrane</keyword>
<name>A0A562VAL8_9ACTN</name>
<keyword evidence="5 7" id="KW-1133">Transmembrane helix</keyword>
<dbReference type="RefSeq" id="WP_244615657.1">
    <property type="nucleotide sequence ID" value="NZ_BAABIJ010000001.1"/>
</dbReference>
<dbReference type="Gene3D" id="3.30.70.100">
    <property type="match status" value="1"/>
</dbReference>
<dbReference type="SUPFAM" id="SSF50182">
    <property type="entry name" value="Sm-like ribonucleoproteins"/>
    <property type="match status" value="1"/>
</dbReference>
<dbReference type="Pfam" id="PF21082">
    <property type="entry name" value="MS_channel_3rd"/>
    <property type="match status" value="1"/>
</dbReference>
<feature type="domain" description="Mechanosensitive ion channel transmembrane helices 2/3" evidence="10">
    <location>
        <begin position="121"/>
        <end position="158"/>
    </location>
</feature>
<evidence type="ECO:0000256" key="5">
    <source>
        <dbReference type="ARBA" id="ARBA00022989"/>
    </source>
</evidence>
<feature type="transmembrane region" description="Helical" evidence="7">
    <location>
        <begin position="44"/>
        <end position="60"/>
    </location>
</feature>
<dbReference type="InterPro" id="IPR011066">
    <property type="entry name" value="MscS_channel_C_sf"/>
</dbReference>
<evidence type="ECO:0000259" key="10">
    <source>
        <dbReference type="Pfam" id="PF21088"/>
    </source>
</evidence>
<keyword evidence="3" id="KW-1003">Cell membrane</keyword>
<dbReference type="SUPFAM" id="SSF82861">
    <property type="entry name" value="Mechanosensitive channel protein MscS (YggB), transmembrane region"/>
    <property type="match status" value="1"/>
</dbReference>
<gene>
    <name evidence="11" type="ORF">LX16_0623</name>
</gene>
<dbReference type="Pfam" id="PF21088">
    <property type="entry name" value="MS_channel_1st"/>
    <property type="match status" value="1"/>
</dbReference>
<comment type="caution">
    <text evidence="11">The sequence shown here is derived from an EMBL/GenBank/DDBJ whole genome shotgun (WGS) entry which is preliminary data.</text>
</comment>
<accession>A0A562VAL8</accession>
<dbReference type="InterPro" id="IPR006685">
    <property type="entry name" value="MscS_channel_2nd"/>
</dbReference>
<feature type="transmembrane region" description="Helical" evidence="7">
    <location>
        <begin position="139"/>
        <end position="161"/>
    </location>
</feature>
<feature type="domain" description="Mechanosensitive ion channel MscS C-terminal" evidence="9">
    <location>
        <begin position="231"/>
        <end position="315"/>
    </location>
</feature>
<dbReference type="EMBL" id="VLLL01000005">
    <property type="protein sequence ID" value="TWJ14929.1"/>
    <property type="molecule type" value="Genomic_DNA"/>
</dbReference>
<feature type="domain" description="Mechanosensitive ion channel MscS" evidence="8">
    <location>
        <begin position="160"/>
        <end position="221"/>
    </location>
</feature>
<evidence type="ECO:0000256" key="4">
    <source>
        <dbReference type="ARBA" id="ARBA00022692"/>
    </source>
</evidence>
<evidence type="ECO:0000256" key="1">
    <source>
        <dbReference type="ARBA" id="ARBA00004651"/>
    </source>
</evidence>
<evidence type="ECO:0000256" key="3">
    <source>
        <dbReference type="ARBA" id="ARBA00022475"/>
    </source>
</evidence>
<evidence type="ECO:0000256" key="6">
    <source>
        <dbReference type="ARBA" id="ARBA00023136"/>
    </source>
</evidence>
<sequence length="334" mass="36140">MLEALTSSPPACATDAGTACQLLWDMTGQAWLAESSDWLLVKPMRILIIVAVCLLVRGLVNRAIKRLTRPREPGKVPAILKPFRERIPNLMADTDALALMGDRRRARASTIGSVLRSLVTWLVYAIMFMLILAEFNVNLGPLLASAGVVGLAIGFGAQALVKDVISGVFMIMEDQYGVGDLVDLGEASGTVEVVGLRVTTIRDMHGTLWYVRNGEIIRVGNRSQSWANVILDIPLASNVDIDAAGRVISEAVEGLDDDPAFGEAVLEAPDVQGVVDINVEATVFRVVVKADSGSQWALGRELRRRISHHLREAGIADAIADSRVYVRKTTQPPP</sequence>
<evidence type="ECO:0000256" key="7">
    <source>
        <dbReference type="SAM" id="Phobius"/>
    </source>
</evidence>
<evidence type="ECO:0000259" key="8">
    <source>
        <dbReference type="Pfam" id="PF00924"/>
    </source>
</evidence>
<dbReference type="SUPFAM" id="SSF82689">
    <property type="entry name" value="Mechanosensitive channel protein MscS (YggB), C-terminal domain"/>
    <property type="match status" value="1"/>
</dbReference>